<dbReference type="AlphaFoldDB" id="A0A2H0BGM5"/>
<proteinExistence type="predicted"/>
<dbReference type="Proteomes" id="UP000228495">
    <property type="component" value="Unassembled WGS sequence"/>
</dbReference>
<organism evidence="1 2">
    <name type="scientific">candidate division WWE3 bacterium CG22_combo_CG10-13_8_21_14_all_39_12</name>
    <dbReference type="NCBI Taxonomy" id="1975094"/>
    <lineage>
        <taxon>Bacteria</taxon>
        <taxon>Katanobacteria</taxon>
    </lineage>
</organism>
<name>A0A2H0BGM5_UNCKA</name>
<dbReference type="EMBL" id="PCSU01000013">
    <property type="protein sequence ID" value="PIP56826.1"/>
    <property type="molecule type" value="Genomic_DNA"/>
</dbReference>
<evidence type="ECO:0000313" key="2">
    <source>
        <dbReference type="Proteomes" id="UP000228495"/>
    </source>
</evidence>
<sequence>MTNSSLPPNQHEVAVAIVTLRRLLDNFSALKDGRTTVEGTFRLDQMARLIGALEENLDPALLKFEDLQAYIDELLTAYKPFMATEPTMPHAKPLQIPTTVNVAAPQTLTDLKLHPAVEMLSKLGLDPLDHPMYHTGGKVEQFLNMSAFGNKPDGVTMLVTDVRTIAPVGAPTVLLYALNTKISGGKISSALGYTRRQTVARDLFKRTCTLLKLLGINPELLLVYPSIEKDPGIRWFLDDTLANDTLRQAWEHVFAVMSQRPFTTALFQPWNKPPKSTVKPHKAKTSLRKQSGLFTDGADNDLPAGMSKPDSHFLKAVRFDNAAGRLIAEIVNGTFNSSIGAEWGRLIKSNNPTETSKGALIKVTHVYKGLGIDVTEPLPGLDHLGIIWFLTSVAKEQKDVVDFWTRVFTFFEGQTLTVDHFRPWNGVPEGMPIAPVPEVKERDPQAFPEPSADAMAWLTVLQELDAQQSGLLHDYIPALIEATGSKDWSVDRIQAAIKEAAQITRWLVNHCIEDGQTAPGFPTENSAGWQKIVAFITKHSSLENELGAFWTKLLRFAKNRRMNTIDALYDPSQTPPPTNYSRKRVLEVTTATPHGGDVVSVKREE</sequence>
<protein>
    <submittedName>
        <fullName evidence="1">Uncharacterized protein</fullName>
    </submittedName>
</protein>
<reference evidence="1 2" key="1">
    <citation type="submission" date="2017-09" db="EMBL/GenBank/DDBJ databases">
        <title>Depth-based differentiation of microbial function through sediment-hosted aquifers and enrichment of novel symbionts in the deep terrestrial subsurface.</title>
        <authorList>
            <person name="Probst A.J."/>
            <person name="Ladd B."/>
            <person name="Jarett J.K."/>
            <person name="Geller-Mcgrath D.E."/>
            <person name="Sieber C.M."/>
            <person name="Emerson J.B."/>
            <person name="Anantharaman K."/>
            <person name="Thomas B.C."/>
            <person name="Malmstrom R."/>
            <person name="Stieglmeier M."/>
            <person name="Klingl A."/>
            <person name="Woyke T."/>
            <person name="Ryan C.M."/>
            <person name="Banfield J.F."/>
        </authorList>
    </citation>
    <scope>NUCLEOTIDE SEQUENCE [LARGE SCALE GENOMIC DNA]</scope>
    <source>
        <strain evidence="1">CG22_combo_CG10-13_8_21_14_all_39_12</strain>
    </source>
</reference>
<gene>
    <name evidence="1" type="ORF">COX05_01010</name>
</gene>
<comment type="caution">
    <text evidence="1">The sequence shown here is derived from an EMBL/GenBank/DDBJ whole genome shotgun (WGS) entry which is preliminary data.</text>
</comment>
<evidence type="ECO:0000313" key="1">
    <source>
        <dbReference type="EMBL" id="PIP56826.1"/>
    </source>
</evidence>
<accession>A0A2H0BGM5</accession>